<comment type="subcellular location">
    <subcellularLocation>
        <location evidence="1">Cell membrane</location>
        <topology evidence="1">Multi-pass membrane protein</topology>
    </subcellularLocation>
</comment>
<keyword evidence="7 8" id="KW-0472">Membrane</keyword>
<feature type="transmembrane region" description="Helical" evidence="8">
    <location>
        <begin position="324"/>
        <end position="342"/>
    </location>
</feature>
<evidence type="ECO:0000256" key="3">
    <source>
        <dbReference type="ARBA" id="ARBA00022448"/>
    </source>
</evidence>
<keyword evidence="10" id="KW-1185">Reference proteome</keyword>
<feature type="transmembrane region" description="Helical" evidence="8">
    <location>
        <begin position="207"/>
        <end position="229"/>
    </location>
</feature>
<evidence type="ECO:0000256" key="1">
    <source>
        <dbReference type="ARBA" id="ARBA00004651"/>
    </source>
</evidence>
<evidence type="ECO:0000256" key="7">
    <source>
        <dbReference type="ARBA" id="ARBA00023136"/>
    </source>
</evidence>
<dbReference type="EMBL" id="JAIXCQ010000005">
    <property type="protein sequence ID" value="MCA5893634.1"/>
    <property type="molecule type" value="Genomic_DNA"/>
</dbReference>
<keyword evidence="6 8" id="KW-1133">Transmembrane helix</keyword>
<organism evidence="9 10">
    <name type="scientific">Isoptericola luteus</name>
    <dbReference type="NCBI Taxonomy" id="2879484"/>
    <lineage>
        <taxon>Bacteria</taxon>
        <taxon>Bacillati</taxon>
        <taxon>Actinomycetota</taxon>
        <taxon>Actinomycetes</taxon>
        <taxon>Micrococcales</taxon>
        <taxon>Promicromonosporaceae</taxon>
        <taxon>Isoptericola</taxon>
    </lineage>
</organism>
<dbReference type="Gene3D" id="1.10.3470.10">
    <property type="entry name" value="ABC transporter involved in vitamin B12 uptake, BtuC"/>
    <property type="match status" value="1"/>
</dbReference>
<keyword evidence="3" id="KW-0813">Transport</keyword>
<dbReference type="Proteomes" id="UP001319870">
    <property type="component" value="Unassembled WGS sequence"/>
</dbReference>
<evidence type="ECO:0000256" key="4">
    <source>
        <dbReference type="ARBA" id="ARBA00022475"/>
    </source>
</evidence>
<comment type="caution">
    <text evidence="9">The sequence shown here is derived from an EMBL/GenBank/DDBJ whole genome shotgun (WGS) entry which is preliminary data.</text>
</comment>
<feature type="transmembrane region" description="Helical" evidence="8">
    <location>
        <begin position="135"/>
        <end position="154"/>
    </location>
</feature>
<name>A0ABS7ZJ41_9MICO</name>
<keyword evidence="5 8" id="KW-0812">Transmembrane</keyword>
<dbReference type="PANTHER" id="PTHR30472:SF1">
    <property type="entry name" value="FE(3+) DICITRATE TRANSPORT SYSTEM PERMEASE PROTEIN FECC-RELATED"/>
    <property type="match status" value="1"/>
</dbReference>
<evidence type="ECO:0000256" key="8">
    <source>
        <dbReference type="SAM" id="Phobius"/>
    </source>
</evidence>
<feature type="transmembrane region" description="Helical" evidence="8">
    <location>
        <begin position="108"/>
        <end position="129"/>
    </location>
</feature>
<feature type="transmembrane region" description="Helical" evidence="8">
    <location>
        <begin position="296"/>
        <end position="318"/>
    </location>
</feature>
<feature type="transmembrane region" description="Helical" evidence="8">
    <location>
        <begin position="24"/>
        <end position="44"/>
    </location>
</feature>
<feature type="transmembrane region" description="Helical" evidence="8">
    <location>
        <begin position="166"/>
        <end position="187"/>
    </location>
</feature>
<dbReference type="SUPFAM" id="SSF81345">
    <property type="entry name" value="ABC transporter involved in vitamin B12 uptake, BtuC"/>
    <property type="match status" value="1"/>
</dbReference>
<dbReference type="CDD" id="cd06550">
    <property type="entry name" value="TM_ABC_iron-siderophores_like"/>
    <property type="match status" value="1"/>
</dbReference>
<proteinExistence type="inferred from homology"/>
<evidence type="ECO:0000313" key="10">
    <source>
        <dbReference type="Proteomes" id="UP001319870"/>
    </source>
</evidence>
<dbReference type="InterPro" id="IPR037294">
    <property type="entry name" value="ABC_BtuC-like"/>
</dbReference>
<accession>A0ABS7ZJ41</accession>
<dbReference type="RefSeq" id="WP_225565382.1">
    <property type="nucleotide sequence ID" value="NZ_JAIXCQ010000005.1"/>
</dbReference>
<sequence>MTEVVVGAGSPVVPAHVRSTRGRWTVLALAGGVLCVAVVASLAIGSRPVPPADVLRALTGGDVAPADAAAVVGLRLPRTVLGLLVGAALATAGAVIQSLTRNPLADPGILGVTAGSGFAVAMAIAVLGVTTPSGYVWFALGGAFLATVAVYLVGTLGRGRIDVAQMLLGGMALTAVLAGIVSAIRLTDPQHFSALLVWESGSLQARGWDVVVPVLPFVLLGLLAAPLLGPALNALALGDDVASSLGTPVTLTRVGCVAVVAVLAGSATALAGPIAFVGLMVPHAARWVAGPDQRWILALSAVLGPVLVLASDIVARVILWPGEVPVGVVMAFLGAPVLIALVRHRRLVAL</sequence>
<evidence type="ECO:0000313" key="9">
    <source>
        <dbReference type="EMBL" id="MCA5893634.1"/>
    </source>
</evidence>
<keyword evidence="4" id="KW-1003">Cell membrane</keyword>
<protein>
    <submittedName>
        <fullName evidence="9">Iron chelate uptake ABC transporter family permease subunit</fullName>
    </submittedName>
</protein>
<feature type="transmembrane region" description="Helical" evidence="8">
    <location>
        <begin position="79"/>
        <end position="96"/>
    </location>
</feature>
<gene>
    <name evidence="9" type="ORF">LEP48_09765</name>
</gene>
<evidence type="ECO:0000256" key="6">
    <source>
        <dbReference type="ARBA" id="ARBA00022989"/>
    </source>
</evidence>
<evidence type="ECO:0000256" key="2">
    <source>
        <dbReference type="ARBA" id="ARBA00007935"/>
    </source>
</evidence>
<dbReference type="PANTHER" id="PTHR30472">
    <property type="entry name" value="FERRIC ENTEROBACTIN TRANSPORT SYSTEM PERMEASE PROTEIN"/>
    <property type="match status" value="1"/>
</dbReference>
<comment type="similarity">
    <text evidence="2">Belongs to the binding-protein-dependent transport system permease family. FecCD subfamily.</text>
</comment>
<evidence type="ECO:0000256" key="5">
    <source>
        <dbReference type="ARBA" id="ARBA00022692"/>
    </source>
</evidence>
<reference evidence="9 10" key="1">
    <citation type="submission" date="2021-09" db="EMBL/GenBank/DDBJ databases">
        <title>Isoptericola luteus sp. nov., a novel bacterium isolated from Harbin, the capital city of Heilongjiang province.</title>
        <authorList>
            <person name="Li J."/>
        </authorList>
    </citation>
    <scope>NUCLEOTIDE SEQUENCE [LARGE SCALE GENOMIC DNA]</scope>
    <source>
        <strain evidence="9 10">NEAU-Y5</strain>
    </source>
</reference>
<dbReference type="InterPro" id="IPR000522">
    <property type="entry name" value="ABC_transptr_permease_BtuC"/>
</dbReference>
<dbReference type="Pfam" id="PF01032">
    <property type="entry name" value="FecCD"/>
    <property type="match status" value="1"/>
</dbReference>